<dbReference type="EMBL" id="PGGS01000020">
    <property type="protein sequence ID" value="PNH11865.1"/>
    <property type="molecule type" value="Genomic_DNA"/>
</dbReference>
<gene>
    <name evidence="5" type="ORF">TSOC_001269</name>
</gene>
<dbReference type="AlphaFoldDB" id="A0A2J8AH71"/>
<evidence type="ECO:0000313" key="5">
    <source>
        <dbReference type="EMBL" id="PNH11865.1"/>
    </source>
</evidence>
<keyword evidence="1 5" id="KW-0808">Transferase</keyword>
<dbReference type="SUPFAM" id="SSF53328">
    <property type="entry name" value="Formyltransferase"/>
    <property type="match status" value="1"/>
</dbReference>
<evidence type="ECO:0000256" key="3">
    <source>
        <dbReference type="SAM" id="MobiDB-lite"/>
    </source>
</evidence>
<evidence type="ECO:0000313" key="6">
    <source>
        <dbReference type="Proteomes" id="UP000236333"/>
    </source>
</evidence>
<dbReference type="Proteomes" id="UP000236333">
    <property type="component" value="Unassembled WGS sequence"/>
</dbReference>
<dbReference type="GO" id="GO:0004479">
    <property type="term" value="F:methionyl-tRNA formyltransferase activity"/>
    <property type="evidence" value="ECO:0007669"/>
    <property type="project" value="TreeGrafter"/>
</dbReference>
<organism evidence="5 6">
    <name type="scientific">Tetrabaena socialis</name>
    <dbReference type="NCBI Taxonomy" id="47790"/>
    <lineage>
        <taxon>Eukaryota</taxon>
        <taxon>Viridiplantae</taxon>
        <taxon>Chlorophyta</taxon>
        <taxon>core chlorophytes</taxon>
        <taxon>Chlorophyceae</taxon>
        <taxon>CS clade</taxon>
        <taxon>Chlamydomonadales</taxon>
        <taxon>Tetrabaenaceae</taxon>
        <taxon>Tetrabaena</taxon>
    </lineage>
</organism>
<dbReference type="Gene3D" id="3.10.25.10">
    <property type="entry name" value="Formyl transferase, C-terminal domain"/>
    <property type="match status" value="1"/>
</dbReference>
<keyword evidence="6" id="KW-1185">Reference proteome</keyword>
<dbReference type="PANTHER" id="PTHR11138">
    <property type="entry name" value="METHIONYL-TRNA FORMYLTRANSFERASE"/>
    <property type="match status" value="1"/>
</dbReference>
<dbReference type="InterPro" id="IPR036477">
    <property type="entry name" value="Formyl_transf_N_sf"/>
</dbReference>
<dbReference type="SUPFAM" id="SSF50486">
    <property type="entry name" value="FMT C-terminal domain-like"/>
    <property type="match status" value="2"/>
</dbReference>
<dbReference type="GO" id="GO:0005739">
    <property type="term" value="C:mitochondrion"/>
    <property type="evidence" value="ECO:0007669"/>
    <property type="project" value="TreeGrafter"/>
</dbReference>
<dbReference type="InterPro" id="IPR005793">
    <property type="entry name" value="Formyl_trans_C"/>
</dbReference>
<dbReference type="CDD" id="cd08704">
    <property type="entry name" value="Met_tRNA_FMT_C"/>
    <property type="match status" value="1"/>
</dbReference>
<dbReference type="OrthoDB" id="10268103at2759"/>
<dbReference type="Pfam" id="PF02911">
    <property type="entry name" value="Formyl_trans_C"/>
    <property type="match status" value="1"/>
</dbReference>
<evidence type="ECO:0000259" key="4">
    <source>
        <dbReference type="Pfam" id="PF02911"/>
    </source>
</evidence>
<comment type="caution">
    <text evidence="5">The sequence shown here is derived from an EMBL/GenBank/DDBJ whole genome shotgun (WGS) entry which is preliminary data.</text>
</comment>
<feature type="compositionally biased region" description="Low complexity" evidence="3">
    <location>
        <begin position="186"/>
        <end position="213"/>
    </location>
</feature>
<reference evidence="5 6" key="1">
    <citation type="journal article" date="2017" name="Mol. Biol. Evol.">
        <title>The 4-celled Tetrabaena socialis nuclear genome reveals the essential components for genetic control of cell number at the origin of multicellularity in the volvocine lineage.</title>
        <authorList>
            <person name="Featherston J."/>
            <person name="Arakaki Y."/>
            <person name="Hanschen E.R."/>
            <person name="Ferris P.J."/>
            <person name="Michod R.E."/>
            <person name="Olson B.J.S.C."/>
            <person name="Nozaki H."/>
            <person name="Durand P.M."/>
        </authorList>
    </citation>
    <scope>NUCLEOTIDE SEQUENCE [LARGE SCALE GENOMIC DNA]</scope>
    <source>
        <strain evidence="5 6">NIES-571</strain>
    </source>
</reference>
<feature type="region of interest" description="Disordered" evidence="3">
    <location>
        <begin position="182"/>
        <end position="213"/>
    </location>
</feature>
<dbReference type="Gene3D" id="3.40.50.170">
    <property type="entry name" value="Formyl transferase, N-terminal domain"/>
    <property type="match status" value="1"/>
</dbReference>
<dbReference type="InterPro" id="IPR044135">
    <property type="entry name" value="Met-tRNA-FMT_C"/>
</dbReference>
<dbReference type="InterPro" id="IPR037022">
    <property type="entry name" value="Formyl_trans_C_sf"/>
</dbReference>
<evidence type="ECO:0000256" key="1">
    <source>
        <dbReference type="ARBA" id="ARBA00022679"/>
    </source>
</evidence>
<name>A0A2J8AH71_9CHLO</name>
<dbReference type="InterPro" id="IPR011034">
    <property type="entry name" value="Formyl_transferase-like_C_sf"/>
</dbReference>
<keyword evidence="2" id="KW-0648">Protein biosynthesis</keyword>
<sequence>MSLRCAPSPSAYLPNVHADVLARCAPLGPHRHIWLAPAQAGVAESGVSVAYTVLACDAGPVLAQQRVPVEPGVTAPELLERLFALGTALLLQRLPDVFGGRGQQLAAPQVRSQRTRAHLDESSVVHAPKLTREESMLDFASGSAPELHNRVRAFAGWPGTSGRFLLVDEASGAQEPIEVKIVRTRAPGPRGSPGASSPAPSGSAAPAPSSGEAAPGEAAAAAVADGAAAAAGAREVLFSGDAMLVPCAGGTALEVLQVQPPTKKAMAARDFKNGLRGKRLLLPVQEAASA</sequence>
<evidence type="ECO:0000256" key="2">
    <source>
        <dbReference type="ARBA" id="ARBA00022917"/>
    </source>
</evidence>
<proteinExistence type="predicted"/>
<dbReference type="PANTHER" id="PTHR11138:SF5">
    <property type="entry name" value="METHIONYL-TRNA FORMYLTRANSFERASE, MITOCHONDRIAL"/>
    <property type="match status" value="1"/>
</dbReference>
<protein>
    <submittedName>
        <fullName evidence="5">Methionyl-tRNA formyltransferase</fullName>
    </submittedName>
</protein>
<feature type="domain" description="Formyl transferase C-terminal" evidence="4">
    <location>
        <begin position="236"/>
        <end position="275"/>
    </location>
</feature>
<accession>A0A2J8AH71</accession>